<gene>
    <name evidence="2" type="ORF">CLV34_3090</name>
</gene>
<name>A0A2M8W1Q2_9MICO</name>
<evidence type="ECO:0000313" key="3">
    <source>
        <dbReference type="Proteomes" id="UP000231586"/>
    </source>
</evidence>
<dbReference type="AlphaFoldDB" id="A0A2M8W1Q2"/>
<sequence>MTPVTTDWPAYGDATTDWARLGADTVLAREPLMNPHDKWEYEDGLMLDGVHAVHRLTGDPRYFEYVRHNIDHFVQPDGTIRAYRADELNLDHVNNGKAVLDLWDATGDERYRRAADLLFAQLQRQPRLSTGTFWHKAIYPHQTWLDGLYMASVFYARYCATFDRADLFDDVALQFTTAYDLTLDPASGLCHHAYDESRSMPWADPVTGRSPHVWLRALGWFVMAMTDVLEHLPADLAARATIEGNLRALLEALRGVADERTGLWYQVPDQGDRPLNYLESSGSFMVLAAVAKGLRLGYLDDDAWSQHLDRAAESSAREFLSVTARGWVTVNKVCQVAGLGGPSGRDGSYAYYMSEPIVADDHKGVGPFLLLAAERGRAASG</sequence>
<comment type="caution">
    <text evidence="2">The sequence shown here is derived from an EMBL/GenBank/DDBJ whole genome shotgun (WGS) entry which is preliminary data.</text>
</comment>
<keyword evidence="1 2" id="KW-0378">Hydrolase</keyword>
<protein>
    <submittedName>
        <fullName evidence="2">Unsaturated rhamnogalacturonyl hydrolase</fullName>
    </submittedName>
</protein>
<dbReference type="EMBL" id="PGTZ01000013">
    <property type="protein sequence ID" value="PJI84845.1"/>
    <property type="molecule type" value="Genomic_DNA"/>
</dbReference>
<organism evidence="2 3">
    <name type="scientific">Luteimicrobium subarcticum</name>
    <dbReference type="NCBI Taxonomy" id="620910"/>
    <lineage>
        <taxon>Bacteria</taxon>
        <taxon>Bacillati</taxon>
        <taxon>Actinomycetota</taxon>
        <taxon>Actinomycetes</taxon>
        <taxon>Micrococcales</taxon>
        <taxon>Luteimicrobium</taxon>
    </lineage>
</organism>
<proteinExistence type="predicted"/>
<reference evidence="2 3" key="1">
    <citation type="submission" date="2017-11" db="EMBL/GenBank/DDBJ databases">
        <title>Genomic Encyclopedia of Archaeal and Bacterial Type Strains, Phase II (KMG-II): From Individual Species to Whole Genera.</title>
        <authorList>
            <person name="Goeker M."/>
        </authorList>
    </citation>
    <scope>NUCLEOTIDE SEQUENCE [LARGE SCALE GENOMIC DNA]</scope>
    <source>
        <strain evidence="2 3">DSM 22413</strain>
    </source>
</reference>
<dbReference type="Proteomes" id="UP000231586">
    <property type="component" value="Unassembled WGS sequence"/>
</dbReference>
<dbReference type="PANTHER" id="PTHR33886">
    <property type="entry name" value="UNSATURATED RHAMNOGALACTURONAN HYDROLASE (EUROFUNG)"/>
    <property type="match status" value="1"/>
</dbReference>
<dbReference type="PANTHER" id="PTHR33886:SF8">
    <property type="entry name" value="UNSATURATED RHAMNOGALACTURONAN HYDROLASE (EUROFUNG)"/>
    <property type="match status" value="1"/>
</dbReference>
<dbReference type="GO" id="GO:0016787">
    <property type="term" value="F:hydrolase activity"/>
    <property type="evidence" value="ECO:0007669"/>
    <property type="project" value="UniProtKB-KW"/>
</dbReference>
<evidence type="ECO:0000256" key="1">
    <source>
        <dbReference type="ARBA" id="ARBA00022801"/>
    </source>
</evidence>
<accession>A0A2M8W1Q2</accession>
<dbReference type="GO" id="GO:0005975">
    <property type="term" value="P:carbohydrate metabolic process"/>
    <property type="evidence" value="ECO:0007669"/>
    <property type="project" value="InterPro"/>
</dbReference>
<dbReference type="InterPro" id="IPR008928">
    <property type="entry name" value="6-hairpin_glycosidase_sf"/>
</dbReference>
<dbReference type="Pfam" id="PF07470">
    <property type="entry name" value="Glyco_hydro_88"/>
    <property type="match status" value="1"/>
</dbReference>
<dbReference type="InterPro" id="IPR052043">
    <property type="entry name" value="PolySaccharide_Degr_Enz"/>
</dbReference>
<dbReference type="Gene3D" id="1.50.10.10">
    <property type="match status" value="1"/>
</dbReference>
<dbReference type="InterPro" id="IPR012341">
    <property type="entry name" value="6hp_glycosidase-like_sf"/>
</dbReference>
<keyword evidence="3" id="KW-1185">Reference proteome</keyword>
<dbReference type="SUPFAM" id="SSF48208">
    <property type="entry name" value="Six-hairpin glycosidases"/>
    <property type="match status" value="1"/>
</dbReference>
<evidence type="ECO:0000313" key="2">
    <source>
        <dbReference type="EMBL" id="PJI84845.1"/>
    </source>
</evidence>
<dbReference type="InterPro" id="IPR010905">
    <property type="entry name" value="Glyco_hydro_88"/>
</dbReference>